<reference evidence="2" key="1">
    <citation type="submission" date="2011-03" db="EMBL/GenBank/DDBJ databases">
        <title>Complete sequence of Sphingobacterium sp. 21.</title>
        <authorList>
            <consortium name="US DOE Joint Genome Institute"/>
            <person name="Lucas S."/>
            <person name="Copeland A."/>
            <person name="Lapidus A."/>
            <person name="Cheng J.-F."/>
            <person name="Goodwin L."/>
            <person name="Pitluck S."/>
            <person name="Davenport K."/>
            <person name="Detter J.C."/>
            <person name="Han C."/>
            <person name="Tapia R."/>
            <person name="Land M."/>
            <person name="Hauser L."/>
            <person name="Kyrpides N."/>
            <person name="Ivanova N."/>
            <person name="Ovchinnikova G."/>
            <person name="Pagani I."/>
            <person name="Siebers A.K."/>
            <person name="Allgaier M."/>
            <person name="Thelen M.P."/>
            <person name="Hugenholtz P."/>
            <person name="Woyke T."/>
        </authorList>
    </citation>
    <scope>NUCLEOTIDE SEQUENCE</scope>
    <source>
        <strain evidence="2">21</strain>
    </source>
</reference>
<organism evidence="2">
    <name type="scientific">Sphingobacterium sp. (strain 21)</name>
    <dbReference type="NCBI Taxonomy" id="743722"/>
    <lineage>
        <taxon>Bacteria</taxon>
        <taxon>Pseudomonadati</taxon>
        <taxon>Bacteroidota</taxon>
        <taxon>Sphingobacteriia</taxon>
        <taxon>Sphingobacteriales</taxon>
        <taxon>Sphingobacteriaceae</taxon>
        <taxon>Sphingobacterium</taxon>
    </lineage>
</organism>
<dbReference type="Gene3D" id="3.40.50.720">
    <property type="entry name" value="NAD(P)-binding Rossmann-like Domain"/>
    <property type="match status" value="1"/>
</dbReference>
<dbReference type="AlphaFoldDB" id="F4CB36"/>
<dbReference type="SUPFAM" id="SSF69572">
    <property type="entry name" value="Activating enzymes of the ubiquitin-like proteins"/>
    <property type="match status" value="1"/>
</dbReference>
<dbReference type="PATRIC" id="fig|743722.3.peg.2180"/>
<gene>
    <name evidence="2" type="ordered locus">Sph21_2043</name>
</gene>
<dbReference type="STRING" id="743722.Sph21_2043"/>
<dbReference type="PANTHER" id="PTHR43267">
    <property type="entry name" value="TRNA THREONYLCARBAMOYLADENOSINE DEHYDRATASE"/>
    <property type="match status" value="1"/>
</dbReference>
<dbReference type="GO" id="GO:0008641">
    <property type="term" value="F:ubiquitin-like modifier activating enzyme activity"/>
    <property type="evidence" value="ECO:0007669"/>
    <property type="project" value="InterPro"/>
</dbReference>
<dbReference type="GO" id="GO:0061504">
    <property type="term" value="P:cyclic threonylcarbamoyladenosine biosynthetic process"/>
    <property type="evidence" value="ECO:0007669"/>
    <property type="project" value="TreeGrafter"/>
</dbReference>
<dbReference type="HOGENOM" id="CLU_050514_0_0_10"/>
<dbReference type="CDD" id="cd01483">
    <property type="entry name" value="E1_enzyme_family"/>
    <property type="match status" value="1"/>
</dbReference>
<feature type="domain" description="THIF-type NAD/FAD binding fold" evidence="1">
    <location>
        <begin position="110"/>
        <end position="320"/>
    </location>
</feature>
<name>F4CB36_SPHS2</name>
<proteinExistence type="predicted"/>
<dbReference type="InterPro" id="IPR045886">
    <property type="entry name" value="ThiF/MoeB/HesA"/>
</dbReference>
<dbReference type="KEGG" id="shg:Sph21_2043"/>
<dbReference type="OrthoDB" id="5149792at2"/>
<dbReference type="Pfam" id="PF00899">
    <property type="entry name" value="ThiF"/>
    <property type="match status" value="1"/>
</dbReference>
<dbReference type="InterPro" id="IPR035985">
    <property type="entry name" value="Ubiquitin-activating_enz"/>
</dbReference>
<evidence type="ECO:0000313" key="2">
    <source>
        <dbReference type="EMBL" id="ADZ78603.1"/>
    </source>
</evidence>
<sequence>MGETRQEAVGNNFRPIIFRRRHLEDRKEMDKLLAIEGAVQIIDTIDMQLAELIKIENPSESFDEKKLRTYIDAYIYPSSSFDFGAWVYYPWLNKIIHLLDEPEFVKVRTSRNIYKIKPEEINVLKEKKVGIVGLSVGQSIALTLAMERSCGELRLADFDSIELSNMNRIRVGVQDLGQSKVITAARQIAELDPYIKVLCFTDGLDTGNMDQFLLEGGKLDMLVEECDGIDIKIISRLKARAYGIPVIMDTNDKGMLDIERFDLERDRPILHGRLQKIEGYTIQDMEVQLKELDLEQKIAYLVDIIGFENVSEAMKLSLHYMKKTIIGWPQLASAVTLGGAMVTDVVRRVFLDQFNDSGRYFVDFEELIHNTKVD</sequence>
<dbReference type="InterPro" id="IPR000594">
    <property type="entry name" value="ThiF_NAD_FAD-bd"/>
</dbReference>
<dbReference type="PANTHER" id="PTHR43267:SF3">
    <property type="entry name" value="THIF PROTEIN"/>
    <property type="match status" value="1"/>
</dbReference>
<dbReference type="eggNOG" id="COG0476">
    <property type="taxonomic scope" value="Bacteria"/>
</dbReference>
<protein>
    <submittedName>
        <fullName evidence="2">UBA/THIF-type NAD/FAD binding protein</fullName>
    </submittedName>
</protein>
<evidence type="ECO:0000259" key="1">
    <source>
        <dbReference type="Pfam" id="PF00899"/>
    </source>
</evidence>
<accession>F4CB36</accession>
<dbReference type="GO" id="GO:0061503">
    <property type="term" value="F:tRNA threonylcarbamoyladenosine dehydratase"/>
    <property type="evidence" value="ECO:0007669"/>
    <property type="project" value="TreeGrafter"/>
</dbReference>
<dbReference type="EMBL" id="CP002584">
    <property type="protein sequence ID" value="ADZ78603.1"/>
    <property type="molecule type" value="Genomic_DNA"/>
</dbReference>